<reference evidence="3" key="1">
    <citation type="journal article" date="2019" name="Int. J. Syst. Evol. Microbiol.">
        <title>The Global Catalogue of Microorganisms (GCM) 10K type strain sequencing project: providing services to taxonomists for standard genome sequencing and annotation.</title>
        <authorList>
            <consortium name="The Broad Institute Genomics Platform"/>
            <consortium name="The Broad Institute Genome Sequencing Center for Infectious Disease"/>
            <person name="Wu L."/>
            <person name="Ma J."/>
        </authorList>
    </citation>
    <scope>NUCLEOTIDE SEQUENCE [LARGE SCALE GENOMIC DNA]</scope>
    <source>
        <strain evidence="3">CGMCC 1.16031</strain>
    </source>
</reference>
<evidence type="ECO:0000256" key="1">
    <source>
        <dbReference type="SAM" id="Phobius"/>
    </source>
</evidence>
<gene>
    <name evidence="2" type="ORF">ACFP85_03415</name>
</gene>
<accession>A0ABW1XGR6</accession>
<organism evidence="2 3">
    <name type="scientific">Pseudobowmanella zhangzhouensis</name>
    <dbReference type="NCBI Taxonomy" id="1537679"/>
    <lineage>
        <taxon>Bacteria</taxon>
        <taxon>Pseudomonadati</taxon>
        <taxon>Pseudomonadota</taxon>
        <taxon>Gammaproteobacteria</taxon>
        <taxon>Alteromonadales</taxon>
        <taxon>Alteromonadaceae</taxon>
    </lineage>
</organism>
<comment type="caution">
    <text evidence="2">The sequence shown here is derived from an EMBL/GenBank/DDBJ whole genome shotgun (WGS) entry which is preliminary data.</text>
</comment>
<keyword evidence="1" id="KW-0472">Membrane</keyword>
<feature type="transmembrane region" description="Helical" evidence="1">
    <location>
        <begin position="102"/>
        <end position="120"/>
    </location>
</feature>
<dbReference type="Proteomes" id="UP001596364">
    <property type="component" value="Unassembled WGS sequence"/>
</dbReference>
<keyword evidence="3" id="KW-1185">Reference proteome</keyword>
<sequence length="192" mass="20642">MPMLIPTIKNANPIRLLAWGAALLLWLLPAIAMQFTAEVNWTALDFTVFAAMIGSVGLALDRLVHLSANASFRLASIALMFTLFLLIWVNLAVGIIGGDSEPLNLIYALVLVAGVVMAWAGRFTPNAMLKCCLIMAVTQSVITLVAIILGWGQPYSTPMMLFIGNGIFILGFLTAGALFYHAARGDFPAKTD</sequence>
<keyword evidence="1" id="KW-1133">Transmembrane helix</keyword>
<dbReference type="RefSeq" id="WP_131257525.1">
    <property type="nucleotide sequence ID" value="NZ_JBHSUS010000001.1"/>
</dbReference>
<feature type="transmembrane region" description="Helical" evidence="1">
    <location>
        <begin position="132"/>
        <end position="153"/>
    </location>
</feature>
<feature type="transmembrane region" description="Helical" evidence="1">
    <location>
        <begin position="72"/>
        <end position="96"/>
    </location>
</feature>
<evidence type="ECO:0000313" key="2">
    <source>
        <dbReference type="EMBL" id="MFC6439200.1"/>
    </source>
</evidence>
<dbReference type="EMBL" id="JBHSUS010000001">
    <property type="protein sequence ID" value="MFC6439200.1"/>
    <property type="molecule type" value="Genomic_DNA"/>
</dbReference>
<keyword evidence="1" id="KW-0812">Transmembrane</keyword>
<name>A0ABW1XGR6_9ALTE</name>
<protein>
    <submittedName>
        <fullName evidence="2">Uncharacterized protein</fullName>
    </submittedName>
</protein>
<feature type="transmembrane region" description="Helical" evidence="1">
    <location>
        <begin position="159"/>
        <end position="180"/>
    </location>
</feature>
<proteinExistence type="predicted"/>
<feature type="transmembrane region" description="Helical" evidence="1">
    <location>
        <begin position="42"/>
        <end position="60"/>
    </location>
</feature>
<evidence type="ECO:0000313" key="3">
    <source>
        <dbReference type="Proteomes" id="UP001596364"/>
    </source>
</evidence>